<protein>
    <submittedName>
        <fullName evidence="1">Uncharacterized protein</fullName>
    </submittedName>
</protein>
<reference evidence="1 2" key="1">
    <citation type="submission" date="2019-03" db="EMBL/GenBank/DDBJ databases">
        <title>Draft genome sequences of novel Actinobacteria.</title>
        <authorList>
            <person name="Sahin N."/>
            <person name="Ay H."/>
            <person name="Saygin H."/>
        </authorList>
    </citation>
    <scope>NUCLEOTIDE SEQUENCE [LARGE SCALE GENOMIC DNA]</scope>
    <source>
        <strain evidence="1 2">JCM 13523</strain>
    </source>
</reference>
<evidence type="ECO:0000313" key="2">
    <source>
        <dbReference type="Proteomes" id="UP000295124"/>
    </source>
</evidence>
<dbReference type="EMBL" id="SMKX01000097">
    <property type="protein sequence ID" value="TDD53848.1"/>
    <property type="molecule type" value="Genomic_DNA"/>
</dbReference>
<comment type="caution">
    <text evidence="1">The sequence shown here is derived from an EMBL/GenBank/DDBJ whole genome shotgun (WGS) entry which is preliminary data.</text>
</comment>
<gene>
    <name evidence="1" type="ORF">E1263_27530</name>
</gene>
<sequence length="241" mass="26340">MALSITEPLLGQVSAETASSLLRTFSVRLSTELALPGQEHYPPGAVDYNATFSLTWYSFTTDDPSDIHLLEAIADHGKDADDGIEFTVGHAHLVKVDLGQHGLFDALDARDADLEYLAALLFTERPNGEYEIESELEGFNSDALLVNSAEVDPLWRGHKLGLLGTGTAIKEIGRGCGLVALDAMQPGTRGAPARRASHQRLTSYWSQLGFKPWRERVLILDLALRTFDDHLTNLVSNAGLR</sequence>
<dbReference type="Proteomes" id="UP000295124">
    <property type="component" value="Unassembled WGS sequence"/>
</dbReference>
<keyword evidence="2" id="KW-1185">Reference proteome</keyword>
<dbReference type="AlphaFoldDB" id="A0A4R4Z6P5"/>
<accession>A0A4R4Z6P5</accession>
<name>A0A4R4Z6P5_9ACTN</name>
<evidence type="ECO:0000313" key="1">
    <source>
        <dbReference type="EMBL" id="TDD53848.1"/>
    </source>
</evidence>
<dbReference type="RefSeq" id="WP_132172466.1">
    <property type="nucleotide sequence ID" value="NZ_SMKX01000097.1"/>
</dbReference>
<organism evidence="1 2">
    <name type="scientific">Kribbella antibiotica</name>
    <dbReference type="NCBI Taxonomy" id="190195"/>
    <lineage>
        <taxon>Bacteria</taxon>
        <taxon>Bacillati</taxon>
        <taxon>Actinomycetota</taxon>
        <taxon>Actinomycetes</taxon>
        <taxon>Propionibacteriales</taxon>
        <taxon>Kribbellaceae</taxon>
        <taxon>Kribbella</taxon>
    </lineage>
</organism>
<proteinExistence type="predicted"/>
<dbReference type="OrthoDB" id="4315712at2"/>